<evidence type="ECO:0000256" key="4">
    <source>
        <dbReference type="ARBA" id="ARBA00023136"/>
    </source>
</evidence>
<feature type="transmembrane region" description="Helical" evidence="6">
    <location>
        <begin position="221"/>
        <end position="240"/>
    </location>
</feature>
<feature type="transmembrane region" description="Helical" evidence="6">
    <location>
        <begin position="12"/>
        <end position="36"/>
    </location>
</feature>
<evidence type="ECO:0000313" key="8">
    <source>
        <dbReference type="EMBL" id="MEB3071360.1"/>
    </source>
</evidence>
<dbReference type="EMBL" id="JAYJJQ010000025">
    <property type="protein sequence ID" value="MEB3071360.1"/>
    <property type="molecule type" value="Genomic_DNA"/>
</dbReference>
<evidence type="ECO:0000313" key="9">
    <source>
        <dbReference type="Proteomes" id="UP001299283"/>
    </source>
</evidence>
<feature type="domain" description="Major facilitator superfamily (MFS) profile" evidence="7">
    <location>
        <begin position="14"/>
        <end position="394"/>
    </location>
</feature>
<dbReference type="Proteomes" id="UP001299283">
    <property type="component" value="Unassembled WGS sequence"/>
</dbReference>
<keyword evidence="4 6" id="KW-0472">Membrane</keyword>
<name>A0ABU5Z2K0_9MYCO</name>
<reference evidence="8 9" key="1">
    <citation type="submission" date="2023-12" db="EMBL/GenBank/DDBJ databases">
        <title>Description of new species of Mycobacterium terrae complex isolated from sewage at the Sao Paulo Zoological Park Foundation in Brazil.</title>
        <authorList>
            <person name="Romagnoli C.L."/>
            <person name="Conceicao E.C."/>
            <person name="Machado E."/>
            <person name="Barreto L.B.P.F."/>
            <person name="Sharma A."/>
            <person name="Silva N.M."/>
            <person name="Marques L.E."/>
            <person name="Juliana M.A."/>
            <person name="Lourenco M.C.S."/>
            <person name="Digiampietri L.A."/>
            <person name="Suffys P.N."/>
            <person name="Viana-Niero C."/>
        </authorList>
    </citation>
    <scope>NUCLEOTIDE SEQUENCE [LARGE SCALE GENOMIC DNA]</scope>
    <source>
        <strain evidence="8 9">MYC017</strain>
    </source>
</reference>
<dbReference type="InterPro" id="IPR052952">
    <property type="entry name" value="MFS-Transporter"/>
</dbReference>
<dbReference type="Pfam" id="PF07690">
    <property type="entry name" value="MFS_1"/>
    <property type="match status" value="1"/>
</dbReference>
<feature type="transmembrane region" description="Helical" evidence="6">
    <location>
        <begin position="168"/>
        <end position="188"/>
    </location>
</feature>
<feature type="transmembrane region" description="Helical" evidence="6">
    <location>
        <begin position="358"/>
        <end position="382"/>
    </location>
</feature>
<accession>A0ABU5Z2K0</accession>
<feature type="region of interest" description="Disordered" evidence="5">
    <location>
        <begin position="404"/>
        <end position="426"/>
    </location>
</feature>
<feature type="transmembrane region" description="Helical" evidence="6">
    <location>
        <begin position="48"/>
        <end position="72"/>
    </location>
</feature>
<evidence type="ECO:0000256" key="2">
    <source>
        <dbReference type="ARBA" id="ARBA00022692"/>
    </source>
</evidence>
<protein>
    <submittedName>
        <fullName evidence="8">MFS transporter</fullName>
    </submittedName>
</protein>
<dbReference type="PANTHER" id="PTHR23527:SF1">
    <property type="entry name" value="BLL3282 PROTEIN"/>
    <property type="match status" value="1"/>
</dbReference>
<sequence>MPAEPISMAARWSVMIVALLATMCSFVFINGIAFVIPMLETKRDTNLAVAGLLASMPSFGMVLTLFAWGALLDRVGERIVLAAGSALTALATFAAASMSSLVGVGAFLFLGGMAAASANNASGRLVTGWFPPHQRGLVMGIRQTAQPLGIALGAEVIPELAEHGLSRALMFPATLCALAAVACAIGIVDPPRRPRSAATVSELANPYADSKVLWRIHLSSALLMVPQCMLATFMLVWLIVDTNWSIAAAASLVTVSQLLGAVGRVLAGRWSDRVRSRLRPVRSIAVGSTLAMSALAVTDHLHWQLAPTAIVIAAFISVLDNGLSSTAVAEIAGPYWSGRSLGIQNTTQRLTAGIAPPLFGALIGAAGYPLAFAVCGLFPLAATGLVPVHAEPEGRSVLEALRTLRVPPGPPPDPPGHSGEAVPSKR</sequence>
<feature type="transmembrane region" description="Helical" evidence="6">
    <location>
        <begin position="79"/>
        <end position="110"/>
    </location>
</feature>
<comment type="caution">
    <text evidence="8">The sequence shown here is derived from an EMBL/GenBank/DDBJ whole genome shotgun (WGS) entry which is preliminary data.</text>
</comment>
<evidence type="ECO:0000256" key="6">
    <source>
        <dbReference type="SAM" id="Phobius"/>
    </source>
</evidence>
<organism evidence="8 9">
    <name type="scientific">[Mycobacterium] vasticus</name>
    <dbReference type="NCBI Taxonomy" id="2875777"/>
    <lineage>
        <taxon>Bacteria</taxon>
        <taxon>Bacillati</taxon>
        <taxon>Actinomycetota</taxon>
        <taxon>Actinomycetes</taxon>
        <taxon>Mycobacteriales</taxon>
        <taxon>Mycobacteriaceae</taxon>
        <taxon>Mycolicibacter</taxon>
    </lineage>
</organism>
<keyword evidence="2 6" id="KW-0812">Transmembrane</keyword>
<proteinExistence type="predicted"/>
<keyword evidence="9" id="KW-1185">Reference proteome</keyword>
<dbReference type="InterPro" id="IPR011701">
    <property type="entry name" value="MFS"/>
</dbReference>
<keyword evidence="3 6" id="KW-1133">Transmembrane helix</keyword>
<gene>
    <name evidence="8" type="ORF">K5L39_19465</name>
</gene>
<dbReference type="InterPro" id="IPR036259">
    <property type="entry name" value="MFS_trans_sf"/>
</dbReference>
<feature type="transmembrane region" description="Helical" evidence="6">
    <location>
        <begin position="246"/>
        <end position="267"/>
    </location>
</feature>
<dbReference type="SUPFAM" id="SSF103473">
    <property type="entry name" value="MFS general substrate transporter"/>
    <property type="match status" value="1"/>
</dbReference>
<comment type="subcellular location">
    <subcellularLocation>
        <location evidence="1">Cell membrane</location>
        <topology evidence="1">Multi-pass membrane protein</topology>
    </subcellularLocation>
</comment>
<dbReference type="PROSITE" id="PS50850">
    <property type="entry name" value="MFS"/>
    <property type="match status" value="1"/>
</dbReference>
<dbReference type="PANTHER" id="PTHR23527">
    <property type="entry name" value="BLL3282 PROTEIN"/>
    <property type="match status" value="1"/>
</dbReference>
<evidence type="ECO:0000256" key="1">
    <source>
        <dbReference type="ARBA" id="ARBA00004651"/>
    </source>
</evidence>
<evidence type="ECO:0000256" key="5">
    <source>
        <dbReference type="SAM" id="MobiDB-lite"/>
    </source>
</evidence>
<dbReference type="InterPro" id="IPR020846">
    <property type="entry name" value="MFS_dom"/>
</dbReference>
<evidence type="ECO:0000256" key="3">
    <source>
        <dbReference type="ARBA" id="ARBA00022989"/>
    </source>
</evidence>
<evidence type="ECO:0000259" key="7">
    <source>
        <dbReference type="PROSITE" id="PS50850"/>
    </source>
</evidence>
<dbReference type="RefSeq" id="WP_225396601.1">
    <property type="nucleotide sequence ID" value="NZ_JAYJJQ010000025.1"/>
</dbReference>
<dbReference type="Gene3D" id="1.20.1250.20">
    <property type="entry name" value="MFS general substrate transporter like domains"/>
    <property type="match status" value="2"/>
</dbReference>